<proteinExistence type="predicted"/>
<reference evidence="1 2" key="1">
    <citation type="submission" date="2011-02" db="EMBL/GenBank/DDBJ databases">
        <title>The Genome Sequence of Sphaeroforma arctica JP610.</title>
        <authorList>
            <consortium name="The Broad Institute Genome Sequencing Platform"/>
            <person name="Russ C."/>
            <person name="Cuomo C."/>
            <person name="Young S.K."/>
            <person name="Zeng Q."/>
            <person name="Gargeya S."/>
            <person name="Alvarado L."/>
            <person name="Berlin A."/>
            <person name="Chapman S.B."/>
            <person name="Chen Z."/>
            <person name="Freedman E."/>
            <person name="Gellesch M."/>
            <person name="Goldberg J."/>
            <person name="Griggs A."/>
            <person name="Gujja S."/>
            <person name="Heilman E."/>
            <person name="Heiman D."/>
            <person name="Howarth C."/>
            <person name="Mehta T."/>
            <person name="Neiman D."/>
            <person name="Pearson M."/>
            <person name="Roberts A."/>
            <person name="Saif S."/>
            <person name="Shea T."/>
            <person name="Shenoy N."/>
            <person name="Sisk P."/>
            <person name="Stolte C."/>
            <person name="Sykes S."/>
            <person name="White J."/>
            <person name="Yandava C."/>
            <person name="Burger G."/>
            <person name="Gray M.W."/>
            <person name="Holland P.W.H."/>
            <person name="King N."/>
            <person name="Lang F.B.F."/>
            <person name="Roger A.J."/>
            <person name="Ruiz-Trillo I."/>
            <person name="Haas B."/>
            <person name="Nusbaum C."/>
            <person name="Birren B."/>
        </authorList>
    </citation>
    <scope>NUCLEOTIDE SEQUENCE [LARGE SCALE GENOMIC DNA]</scope>
    <source>
        <strain evidence="1 2">JP610</strain>
    </source>
</reference>
<feature type="non-terminal residue" evidence="1">
    <location>
        <position position="1"/>
    </location>
</feature>
<organism evidence="1 2">
    <name type="scientific">Sphaeroforma arctica JP610</name>
    <dbReference type="NCBI Taxonomy" id="667725"/>
    <lineage>
        <taxon>Eukaryota</taxon>
        <taxon>Ichthyosporea</taxon>
        <taxon>Ichthyophonida</taxon>
        <taxon>Sphaeroforma</taxon>
    </lineage>
</organism>
<evidence type="ECO:0000313" key="2">
    <source>
        <dbReference type="Proteomes" id="UP000054560"/>
    </source>
</evidence>
<protein>
    <submittedName>
        <fullName evidence="1">Uncharacterized protein</fullName>
    </submittedName>
</protein>
<dbReference type="Proteomes" id="UP000054560">
    <property type="component" value="Unassembled WGS sequence"/>
</dbReference>
<name>A0A0L0FAK8_9EUKA</name>
<dbReference type="RefSeq" id="XP_014147682.1">
    <property type="nucleotide sequence ID" value="XM_014292207.1"/>
</dbReference>
<dbReference type="EMBL" id="KQ245160">
    <property type="protein sequence ID" value="KNC73780.1"/>
    <property type="molecule type" value="Genomic_DNA"/>
</dbReference>
<gene>
    <name evidence="1" type="ORF">SARC_13664</name>
</gene>
<dbReference type="GeneID" id="25914168"/>
<dbReference type="AlphaFoldDB" id="A0A0L0FAK8"/>
<sequence length="53" mass="5853">CPECLLLVAYLYPDTPNATHGRSFSLKIAHQSTPYHGLDHSTTPAVPPFRISM</sequence>
<accession>A0A0L0FAK8</accession>
<evidence type="ECO:0000313" key="1">
    <source>
        <dbReference type="EMBL" id="KNC73780.1"/>
    </source>
</evidence>
<keyword evidence="2" id="KW-1185">Reference proteome</keyword>